<sequence>MTPLLESSTNRSPQVLQRMRDNWPLGRVDQPEETSIITMLSSFSNNFNYFQAPYKHVDMCSTRDPYIRNSALLGSDYESKDIRRHPTDRLQYRISRAPAIISSLANMSSPANDYASREGLHTVCKVVETIEQPVEVVWALVSAFGAIKAWMPAIATCIVLKDRPQPPSYGAVRLANASGSELEEILEIWDAKNHFISY</sequence>
<dbReference type="KEGG" id="pno:SNOG_14682"/>
<dbReference type="InterPro" id="IPR023393">
    <property type="entry name" value="START-like_dom_sf"/>
</dbReference>
<evidence type="ECO:0000313" key="2">
    <source>
        <dbReference type="Proteomes" id="UP000001055"/>
    </source>
</evidence>
<dbReference type="InParanoid" id="Q0U0H1"/>
<dbReference type="EMBL" id="CH445357">
    <property type="protein sequence ID" value="EAT77874.1"/>
    <property type="molecule type" value="Genomic_DNA"/>
</dbReference>
<dbReference type="AlphaFoldDB" id="Q0U0H1"/>
<protein>
    <submittedName>
        <fullName evidence="1">Uncharacterized protein</fullName>
    </submittedName>
</protein>
<dbReference type="VEuPathDB" id="FungiDB:JI435_146820"/>
<dbReference type="InterPro" id="IPR019587">
    <property type="entry name" value="Polyketide_cyclase/dehydratase"/>
</dbReference>
<dbReference type="Pfam" id="PF10604">
    <property type="entry name" value="Polyketide_cyc2"/>
    <property type="match status" value="1"/>
</dbReference>
<proteinExistence type="predicted"/>
<dbReference type="GeneID" id="5981791"/>
<dbReference type="RefSeq" id="XP_001804865.1">
    <property type="nucleotide sequence ID" value="XM_001804813.1"/>
</dbReference>
<dbReference type="CDD" id="cd07821">
    <property type="entry name" value="PYR_PYL_RCAR_like"/>
    <property type="match status" value="1"/>
</dbReference>
<dbReference type="Gene3D" id="3.30.530.20">
    <property type="match status" value="1"/>
</dbReference>
<name>Q0U0H1_PHANO</name>
<gene>
    <name evidence="1" type="ORF">SNOG_14682</name>
</gene>
<organism evidence="1 2">
    <name type="scientific">Phaeosphaeria nodorum (strain SN15 / ATCC MYA-4574 / FGSC 10173)</name>
    <name type="common">Glume blotch fungus</name>
    <name type="synonym">Parastagonospora nodorum</name>
    <dbReference type="NCBI Taxonomy" id="321614"/>
    <lineage>
        <taxon>Eukaryota</taxon>
        <taxon>Fungi</taxon>
        <taxon>Dikarya</taxon>
        <taxon>Ascomycota</taxon>
        <taxon>Pezizomycotina</taxon>
        <taxon>Dothideomycetes</taxon>
        <taxon>Pleosporomycetidae</taxon>
        <taxon>Pleosporales</taxon>
        <taxon>Pleosporineae</taxon>
        <taxon>Phaeosphaeriaceae</taxon>
        <taxon>Parastagonospora</taxon>
    </lineage>
</organism>
<dbReference type="SUPFAM" id="SSF55961">
    <property type="entry name" value="Bet v1-like"/>
    <property type="match status" value="1"/>
</dbReference>
<accession>Q0U0H1</accession>
<evidence type="ECO:0000313" key="1">
    <source>
        <dbReference type="EMBL" id="EAT77874.1"/>
    </source>
</evidence>
<dbReference type="Proteomes" id="UP000001055">
    <property type="component" value="Unassembled WGS sequence"/>
</dbReference>
<reference evidence="2" key="1">
    <citation type="journal article" date="2007" name="Plant Cell">
        <title>Dothideomycete-plant interactions illuminated by genome sequencing and EST analysis of the wheat pathogen Stagonospora nodorum.</title>
        <authorList>
            <person name="Hane J.K."/>
            <person name="Lowe R.G."/>
            <person name="Solomon P.S."/>
            <person name="Tan K.C."/>
            <person name="Schoch C.L."/>
            <person name="Spatafora J.W."/>
            <person name="Crous P.W."/>
            <person name="Kodira C."/>
            <person name="Birren B.W."/>
            <person name="Galagan J.E."/>
            <person name="Torriani S.F."/>
            <person name="McDonald B.A."/>
            <person name="Oliver R.P."/>
        </authorList>
    </citation>
    <scope>NUCLEOTIDE SEQUENCE [LARGE SCALE GENOMIC DNA]</scope>
    <source>
        <strain evidence="2">SN15 / ATCC MYA-4574 / FGSC 10173</strain>
    </source>
</reference>